<feature type="compositionally biased region" description="Polar residues" evidence="1">
    <location>
        <begin position="132"/>
        <end position="142"/>
    </location>
</feature>
<dbReference type="Proteomes" id="UP000606786">
    <property type="component" value="Unassembled WGS sequence"/>
</dbReference>
<evidence type="ECO:0000313" key="2">
    <source>
        <dbReference type="EMBL" id="CAD6993728.1"/>
    </source>
</evidence>
<evidence type="ECO:0000256" key="1">
    <source>
        <dbReference type="SAM" id="MobiDB-lite"/>
    </source>
</evidence>
<protein>
    <submittedName>
        <fullName evidence="2">(Mediterranean fruit fly) hypothetical protein</fullName>
    </submittedName>
</protein>
<feature type="region of interest" description="Disordered" evidence="1">
    <location>
        <begin position="218"/>
        <end position="261"/>
    </location>
</feature>
<feature type="region of interest" description="Disordered" evidence="1">
    <location>
        <begin position="129"/>
        <end position="166"/>
    </location>
</feature>
<dbReference type="AlphaFoldDB" id="A0A811U5U5"/>
<feature type="region of interest" description="Disordered" evidence="1">
    <location>
        <begin position="370"/>
        <end position="406"/>
    </location>
</feature>
<organism evidence="2 3">
    <name type="scientific">Ceratitis capitata</name>
    <name type="common">Mediterranean fruit fly</name>
    <name type="synonym">Tephritis capitata</name>
    <dbReference type="NCBI Taxonomy" id="7213"/>
    <lineage>
        <taxon>Eukaryota</taxon>
        <taxon>Metazoa</taxon>
        <taxon>Ecdysozoa</taxon>
        <taxon>Arthropoda</taxon>
        <taxon>Hexapoda</taxon>
        <taxon>Insecta</taxon>
        <taxon>Pterygota</taxon>
        <taxon>Neoptera</taxon>
        <taxon>Endopterygota</taxon>
        <taxon>Diptera</taxon>
        <taxon>Brachycera</taxon>
        <taxon>Muscomorpha</taxon>
        <taxon>Tephritoidea</taxon>
        <taxon>Tephritidae</taxon>
        <taxon>Ceratitis</taxon>
        <taxon>Ceratitis</taxon>
    </lineage>
</organism>
<feature type="compositionally biased region" description="Low complexity" evidence="1">
    <location>
        <begin position="378"/>
        <end position="404"/>
    </location>
</feature>
<feature type="compositionally biased region" description="Acidic residues" evidence="1">
    <location>
        <begin position="32"/>
        <end position="43"/>
    </location>
</feature>
<evidence type="ECO:0000313" key="3">
    <source>
        <dbReference type="Proteomes" id="UP000606786"/>
    </source>
</evidence>
<reference evidence="2" key="1">
    <citation type="submission" date="2020-11" db="EMBL/GenBank/DDBJ databases">
        <authorList>
            <person name="Whitehead M."/>
        </authorList>
    </citation>
    <scope>NUCLEOTIDE SEQUENCE</scope>
    <source>
        <strain evidence="2">EGII</strain>
    </source>
</reference>
<name>A0A811U5U5_CERCA</name>
<accession>A0A811U5U5</accession>
<comment type="caution">
    <text evidence="2">The sequence shown here is derived from an EMBL/GenBank/DDBJ whole genome shotgun (WGS) entry which is preliminary data.</text>
</comment>
<feature type="region of interest" description="Disordered" evidence="1">
    <location>
        <begin position="27"/>
        <end position="59"/>
    </location>
</feature>
<sequence>MSKSRFYNFPGTVSNGLTEEDIHDIISNNNNNEEDNEDNDDDSEFLRDVPYSSSSIDRSSIGSIPWADDAIKQNQLDWEKVERLLSGEDELPDEPDLRNEIEEWQTKFPQLMRTKTSLNTSQEIITEEIFDSSKQSDNQIPNPTDDLVSHLSFNSSDDDDQYDELPTPTAAVSQRTENLSGHIVSSKSPISKSYADRLSAKMALLRIAALPIHQNPRHKVSKTMIPQQTSTVREHSSTTNSLRLRKISPNRPQPLKQTPKQPKDTFFETQQRFHMPPILNVLETKRRFRDLASNKSFVQLTRVKPSHAKSAAIIRQTESSIPVGIQPRATALLGGHQSVWHKPLIATRVSSNFFNNRNAIILPALNTQRISAQQRRNSTTTSTGADTRTQSLSNSNLGSSESSSAGIDLRPHFVADRFVSRWQHINPKHTSTSTGTVSTGRSISAAVHHHSRSDAAFGELYMPFNTHKHGGFQ</sequence>
<proteinExistence type="predicted"/>
<dbReference type="OrthoDB" id="2134133at2759"/>
<feature type="compositionally biased region" description="Polar residues" evidence="1">
    <location>
        <begin position="224"/>
        <end position="242"/>
    </location>
</feature>
<keyword evidence="3" id="KW-1185">Reference proteome</keyword>
<dbReference type="EMBL" id="CAJHJT010000001">
    <property type="protein sequence ID" value="CAD6993728.1"/>
    <property type="molecule type" value="Genomic_DNA"/>
</dbReference>
<gene>
    <name evidence="2" type="ORF">CCAP1982_LOCUS2526</name>
</gene>